<evidence type="ECO:0000256" key="3">
    <source>
        <dbReference type="ARBA" id="ARBA00022806"/>
    </source>
</evidence>
<protein>
    <submittedName>
        <fullName evidence="5">Uncharacterized protein</fullName>
    </submittedName>
</protein>
<evidence type="ECO:0000313" key="5">
    <source>
        <dbReference type="EMBL" id="GMS83975.1"/>
    </source>
</evidence>
<proteinExistence type="predicted"/>
<dbReference type="GO" id="GO:0005524">
    <property type="term" value="F:ATP binding"/>
    <property type="evidence" value="ECO:0007669"/>
    <property type="project" value="UniProtKB-KW"/>
</dbReference>
<keyword evidence="2" id="KW-0378">Hydrolase</keyword>
<reference evidence="5" key="1">
    <citation type="submission" date="2023-10" db="EMBL/GenBank/DDBJ databases">
        <title>Genome assembly of Pristionchus species.</title>
        <authorList>
            <person name="Yoshida K."/>
            <person name="Sommer R.J."/>
        </authorList>
    </citation>
    <scope>NUCLEOTIDE SEQUENCE</scope>
    <source>
        <strain evidence="5">RS0144</strain>
    </source>
</reference>
<keyword evidence="4" id="KW-0067">ATP-binding</keyword>
<evidence type="ECO:0000313" key="6">
    <source>
        <dbReference type="Proteomes" id="UP001432027"/>
    </source>
</evidence>
<dbReference type="InterPro" id="IPR050534">
    <property type="entry name" value="Coronavir_polyprotein_1ab"/>
</dbReference>
<evidence type="ECO:0000256" key="4">
    <source>
        <dbReference type="ARBA" id="ARBA00022840"/>
    </source>
</evidence>
<evidence type="ECO:0000256" key="1">
    <source>
        <dbReference type="ARBA" id="ARBA00022741"/>
    </source>
</evidence>
<keyword evidence="3" id="KW-0347">Helicase</keyword>
<feature type="non-terminal residue" evidence="5">
    <location>
        <position position="1"/>
    </location>
</feature>
<sequence length="407" mass="47822">DMVSSLSSDPWAIHLNTRGDFKITQNLEECDQDPAPHKFNDRNLIRSPDDYRVLTIRECITLHDVIFYRDETARLIHNKERPVDVSSLTMGLEGLSLNKKNFRVIYRYTDIIKKNTLAILEAIHFEIFMPDRPDLRFIAIPLTLLPRDSCEGDYFEIYEVKHSPKLCMMHAGFDYWLSWTVTQFCRVESQGTPALDYIYVAEKEKDSEDRKAVCNWTTTFISARQRRFYQNPNEKNMEVNRIYDANLVDTSSACIYPVEPVKNREEYSKLVQNVKSTSHFAGTFAQEIFVLPQPEQDRMDDRLGEFNEFNRNMKMAEQHMIRLFKLGVRFRQLITPPQKESVFIQNFDPPRLQVYTEVFYLDSVTLHFEEHDIKLIVQNIKRESNGSRKNTYIHCVPSSEVVRVMGS</sequence>
<dbReference type="PANTHER" id="PTHR43788:SF16">
    <property type="entry name" value="HELICASE WITH ZINC FINGER 2"/>
    <property type="match status" value="1"/>
</dbReference>
<dbReference type="GO" id="GO:0016787">
    <property type="term" value="F:hydrolase activity"/>
    <property type="evidence" value="ECO:0007669"/>
    <property type="project" value="UniProtKB-KW"/>
</dbReference>
<keyword evidence="1" id="KW-0547">Nucleotide-binding</keyword>
<evidence type="ECO:0000256" key="2">
    <source>
        <dbReference type="ARBA" id="ARBA00022801"/>
    </source>
</evidence>
<gene>
    <name evidence="5" type="ORF">PENTCL1PPCAC_6150</name>
</gene>
<dbReference type="PANTHER" id="PTHR43788">
    <property type="entry name" value="DNA2/NAM7 HELICASE FAMILY MEMBER"/>
    <property type="match status" value="1"/>
</dbReference>
<accession>A0AAV5SLY0</accession>
<name>A0AAV5SLY0_9BILA</name>
<dbReference type="Proteomes" id="UP001432027">
    <property type="component" value="Unassembled WGS sequence"/>
</dbReference>
<dbReference type="AlphaFoldDB" id="A0AAV5SLY0"/>
<comment type="caution">
    <text evidence="5">The sequence shown here is derived from an EMBL/GenBank/DDBJ whole genome shotgun (WGS) entry which is preliminary data.</text>
</comment>
<keyword evidence="6" id="KW-1185">Reference proteome</keyword>
<dbReference type="GO" id="GO:0043139">
    <property type="term" value="F:5'-3' DNA helicase activity"/>
    <property type="evidence" value="ECO:0007669"/>
    <property type="project" value="TreeGrafter"/>
</dbReference>
<dbReference type="EMBL" id="BTSX01000002">
    <property type="protein sequence ID" value="GMS83975.1"/>
    <property type="molecule type" value="Genomic_DNA"/>
</dbReference>
<organism evidence="5 6">
    <name type="scientific">Pristionchus entomophagus</name>
    <dbReference type="NCBI Taxonomy" id="358040"/>
    <lineage>
        <taxon>Eukaryota</taxon>
        <taxon>Metazoa</taxon>
        <taxon>Ecdysozoa</taxon>
        <taxon>Nematoda</taxon>
        <taxon>Chromadorea</taxon>
        <taxon>Rhabditida</taxon>
        <taxon>Rhabditina</taxon>
        <taxon>Diplogasteromorpha</taxon>
        <taxon>Diplogasteroidea</taxon>
        <taxon>Neodiplogasteridae</taxon>
        <taxon>Pristionchus</taxon>
    </lineage>
</organism>